<organism evidence="4 5">
    <name type="scientific">Maioricimonas rarisocia</name>
    <dbReference type="NCBI Taxonomy" id="2528026"/>
    <lineage>
        <taxon>Bacteria</taxon>
        <taxon>Pseudomonadati</taxon>
        <taxon>Planctomycetota</taxon>
        <taxon>Planctomycetia</taxon>
        <taxon>Planctomycetales</taxon>
        <taxon>Planctomycetaceae</taxon>
        <taxon>Maioricimonas</taxon>
    </lineage>
</organism>
<dbReference type="Proteomes" id="UP000320496">
    <property type="component" value="Chromosome"/>
</dbReference>
<dbReference type="InterPro" id="IPR005181">
    <property type="entry name" value="SASA"/>
</dbReference>
<feature type="chain" id="PRO_5022021598" description="Sialate O-acetylesterase domain-containing protein" evidence="2">
    <location>
        <begin position="36"/>
        <end position="317"/>
    </location>
</feature>
<evidence type="ECO:0000259" key="3">
    <source>
        <dbReference type="Pfam" id="PF03629"/>
    </source>
</evidence>
<feature type="signal peptide" evidence="2">
    <location>
        <begin position="1"/>
        <end position="35"/>
    </location>
</feature>
<dbReference type="InterPro" id="IPR052940">
    <property type="entry name" value="Carb_Esterase_6"/>
</dbReference>
<dbReference type="KEGG" id="mri:Mal4_07980"/>
<keyword evidence="1" id="KW-0378">Hydrolase</keyword>
<dbReference type="InterPro" id="IPR036514">
    <property type="entry name" value="SGNH_hydro_sf"/>
</dbReference>
<proteinExistence type="predicted"/>
<dbReference type="RefSeq" id="WP_145367163.1">
    <property type="nucleotide sequence ID" value="NZ_CP036275.1"/>
</dbReference>
<evidence type="ECO:0000256" key="1">
    <source>
        <dbReference type="ARBA" id="ARBA00022801"/>
    </source>
</evidence>
<feature type="domain" description="Sialate O-acetylesterase" evidence="3">
    <location>
        <begin position="39"/>
        <end position="313"/>
    </location>
</feature>
<dbReference type="Pfam" id="PF03629">
    <property type="entry name" value="SASA"/>
    <property type="match status" value="1"/>
</dbReference>
<accession>A0A517Z208</accession>
<evidence type="ECO:0000313" key="5">
    <source>
        <dbReference type="Proteomes" id="UP000320496"/>
    </source>
</evidence>
<name>A0A517Z208_9PLAN</name>
<dbReference type="Gene3D" id="3.40.50.1110">
    <property type="entry name" value="SGNH hydrolase"/>
    <property type="match status" value="1"/>
</dbReference>
<protein>
    <recommendedName>
        <fullName evidence="3">Sialate O-acetylesterase domain-containing protein</fullName>
    </recommendedName>
</protein>
<dbReference type="OrthoDB" id="9795554at2"/>
<dbReference type="PANTHER" id="PTHR31988:SF19">
    <property type="entry name" value="9-O-ACETYL-N-ACETYLNEURAMINIC ACID DEACETYLASE-RELATED"/>
    <property type="match status" value="1"/>
</dbReference>
<sequence precursor="true">MTFGSRLSRQFRGATAVRVLAVAAIWMLTASRAHATDYHVYYLGGQSNMDGYGRVNELPDELAGPVDDVWIFHGNTSPDGTPVDGKGTWAPLRPGHGVGFESDGTENDYSDRFGVELTFARRMKQLHPDRRIAIIKYSRGGTSIHEAAAGQFGCWEPDFNSGSGAGAGVNQYDHFLATLRHAFAARDIDGDGSGDRLIPAGIVWMQGESDAAYSEEIASAYEANLKRLMDLVRAALRADDLPVVIGRISDSGQDDDGQVWDHGDVVRDAQAAFVEQDVRAAIVTSTDDYNYSDKWHYDSAGYIDLGRRFAEALDAVN</sequence>
<gene>
    <name evidence="4" type="ORF">Mal4_07980</name>
</gene>
<dbReference type="GO" id="GO:0016788">
    <property type="term" value="F:hydrolase activity, acting on ester bonds"/>
    <property type="evidence" value="ECO:0007669"/>
    <property type="project" value="UniProtKB-ARBA"/>
</dbReference>
<dbReference type="EMBL" id="CP036275">
    <property type="protein sequence ID" value="QDU36512.1"/>
    <property type="molecule type" value="Genomic_DNA"/>
</dbReference>
<evidence type="ECO:0000313" key="4">
    <source>
        <dbReference type="EMBL" id="QDU36512.1"/>
    </source>
</evidence>
<evidence type="ECO:0000256" key="2">
    <source>
        <dbReference type="SAM" id="SignalP"/>
    </source>
</evidence>
<keyword evidence="5" id="KW-1185">Reference proteome</keyword>
<dbReference type="AlphaFoldDB" id="A0A517Z208"/>
<keyword evidence="2" id="KW-0732">Signal</keyword>
<reference evidence="4 5" key="1">
    <citation type="submission" date="2019-02" db="EMBL/GenBank/DDBJ databases">
        <title>Deep-cultivation of Planctomycetes and their phenomic and genomic characterization uncovers novel biology.</title>
        <authorList>
            <person name="Wiegand S."/>
            <person name="Jogler M."/>
            <person name="Boedeker C."/>
            <person name="Pinto D."/>
            <person name="Vollmers J."/>
            <person name="Rivas-Marin E."/>
            <person name="Kohn T."/>
            <person name="Peeters S.H."/>
            <person name="Heuer A."/>
            <person name="Rast P."/>
            <person name="Oberbeckmann S."/>
            <person name="Bunk B."/>
            <person name="Jeske O."/>
            <person name="Meyerdierks A."/>
            <person name="Storesund J.E."/>
            <person name="Kallscheuer N."/>
            <person name="Luecker S."/>
            <person name="Lage O.M."/>
            <person name="Pohl T."/>
            <person name="Merkel B.J."/>
            <person name="Hornburger P."/>
            <person name="Mueller R.-W."/>
            <person name="Bruemmer F."/>
            <person name="Labrenz M."/>
            <person name="Spormann A.M."/>
            <person name="Op den Camp H."/>
            <person name="Overmann J."/>
            <person name="Amann R."/>
            <person name="Jetten M.S.M."/>
            <person name="Mascher T."/>
            <person name="Medema M.H."/>
            <person name="Devos D.P."/>
            <person name="Kaster A.-K."/>
            <person name="Ovreas L."/>
            <person name="Rohde M."/>
            <person name="Galperin M.Y."/>
            <person name="Jogler C."/>
        </authorList>
    </citation>
    <scope>NUCLEOTIDE SEQUENCE [LARGE SCALE GENOMIC DNA]</scope>
    <source>
        <strain evidence="4 5">Mal4</strain>
    </source>
</reference>
<dbReference type="PANTHER" id="PTHR31988">
    <property type="entry name" value="ESTERASE, PUTATIVE (DUF303)-RELATED"/>
    <property type="match status" value="1"/>
</dbReference>
<dbReference type="SUPFAM" id="SSF52266">
    <property type="entry name" value="SGNH hydrolase"/>
    <property type="match status" value="1"/>
</dbReference>